<keyword evidence="3" id="KW-1185">Reference proteome</keyword>
<dbReference type="RefSeq" id="WP_266055206.1">
    <property type="nucleotide sequence ID" value="NZ_JAPFQN010000002.1"/>
</dbReference>
<dbReference type="EMBL" id="JAPFQN010000002">
    <property type="protein sequence ID" value="MCX2742856.1"/>
    <property type="molecule type" value="Genomic_DNA"/>
</dbReference>
<feature type="transmembrane region" description="Helical" evidence="1">
    <location>
        <begin position="318"/>
        <end position="340"/>
    </location>
</feature>
<feature type="transmembrane region" description="Helical" evidence="1">
    <location>
        <begin position="347"/>
        <end position="366"/>
    </location>
</feature>
<feature type="transmembrane region" description="Helical" evidence="1">
    <location>
        <begin position="106"/>
        <end position="126"/>
    </location>
</feature>
<keyword evidence="1" id="KW-1133">Transmembrane helix</keyword>
<keyword evidence="1" id="KW-0812">Transmembrane</keyword>
<organism evidence="2 3">
    <name type="scientific">Mangrovivirga halotolerans</name>
    <dbReference type="NCBI Taxonomy" id="2993936"/>
    <lineage>
        <taxon>Bacteria</taxon>
        <taxon>Pseudomonadati</taxon>
        <taxon>Bacteroidota</taxon>
        <taxon>Cytophagia</taxon>
        <taxon>Cytophagales</taxon>
        <taxon>Mangrovivirgaceae</taxon>
        <taxon>Mangrovivirga</taxon>
    </lineage>
</organism>
<feature type="transmembrane region" description="Helical" evidence="1">
    <location>
        <begin position="75"/>
        <end position="94"/>
    </location>
</feature>
<reference evidence="2 3" key="1">
    <citation type="submission" date="2022-11" db="EMBL/GenBank/DDBJ databases">
        <title>The characterization of three novel Bacteroidetes species and genomic analysis of their roles in tidal elemental geochemical cycles.</title>
        <authorList>
            <person name="Ma K."/>
        </authorList>
    </citation>
    <scope>NUCLEOTIDE SEQUENCE [LARGE SCALE GENOMIC DNA]</scope>
    <source>
        <strain evidence="2 3">M17</strain>
    </source>
</reference>
<comment type="caution">
    <text evidence="2">The sequence shown here is derived from an EMBL/GenBank/DDBJ whole genome shotgun (WGS) entry which is preliminary data.</text>
</comment>
<sequence length="405" mass="46825">MKKFLPFFTQILKGLFQVGINKLFSVLGGSVALLSLSHLLNFFQLCLAPVNTFYSQSLHHYLGRGGEKSRPFSGYLVVLATLTSYFLAFFALIFSPILFDGFEMDLLMLIFLSIGILPFYVILTVIETQLIFHGRFDLQFKGYLLNVIITGAAVSIIAWMDWYYGIISLIILRVLVILLAFISQRKIISFKFRKYFRSFYEITRPYIGISVLAVILTQFIFLAERNLVKEFTDLSAAGAWQAASTTGFYIQLIAITIYNSFYIPEISRKKGAVLLQYVWRYFLVLSILFPVGAMIIVFFSEYIHIILFSGKIIYRAELYYFIVSGFVLRSLAQLFSLLFLKEKLWRDYLIILLLMSFIHISGLIYLYKSVFNVENVAILFLLVCTTQFVMSLGFYIFRRETFRNG</sequence>
<evidence type="ECO:0008006" key="4">
    <source>
        <dbReference type="Google" id="ProtNLM"/>
    </source>
</evidence>
<feature type="transmembrane region" description="Helical" evidence="1">
    <location>
        <begin position="378"/>
        <end position="397"/>
    </location>
</feature>
<protein>
    <recommendedName>
        <fullName evidence="4">O-antigen/teichoic acid export membrane protein</fullName>
    </recommendedName>
</protein>
<evidence type="ECO:0000313" key="3">
    <source>
        <dbReference type="Proteomes" id="UP001209885"/>
    </source>
</evidence>
<accession>A0ABT3RM26</accession>
<feature type="transmembrane region" description="Helical" evidence="1">
    <location>
        <begin position="203"/>
        <end position="222"/>
    </location>
</feature>
<feature type="transmembrane region" description="Helical" evidence="1">
    <location>
        <begin position="163"/>
        <end position="182"/>
    </location>
</feature>
<keyword evidence="1" id="KW-0472">Membrane</keyword>
<gene>
    <name evidence="2" type="ORF">OO013_03200</name>
</gene>
<evidence type="ECO:0000256" key="1">
    <source>
        <dbReference type="SAM" id="Phobius"/>
    </source>
</evidence>
<feature type="transmembrane region" description="Helical" evidence="1">
    <location>
        <begin position="282"/>
        <end position="306"/>
    </location>
</feature>
<feature type="transmembrane region" description="Helical" evidence="1">
    <location>
        <begin position="138"/>
        <end position="157"/>
    </location>
</feature>
<feature type="transmembrane region" description="Helical" evidence="1">
    <location>
        <begin position="242"/>
        <end position="261"/>
    </location>
</feature>
<evidence type="ECO:0000313" key="2">
    <source>
        <dbReference type="EMBL" id="MCX2742856.1"/>
    </source>
</evidence>
<name>A0ABT3RM26_9BACT</name>
<proteinExistence type="predicted"/>
<dbReference type="Proteomes" id="UP001209885">
    <property type="component" value="Unassembled WGS sequence"/>
</dbReference>